<dbReference type="InterPro" id="IPR047417">
    <property type="entry name" value="WHD_MUS81"/>
</dbReference>
<evidence type="ECO:0000256" key="10">
    <source>
        <dbReference type="ARBA" id="ARBA00023172"/>
    </source>
</evidence>
<keyword evidence="6 14" id="KW-0255">Endonuclease</keyword>
<evidence type="ECO:0000313" key="18">
    <source>
        <dbReference type="Proteomes" id="UP001313282"/>
    </source>
</evidence>
<evidence type="ECO:0000256" key="11">
    <source>
        <dbReference type="ARBA" id="ARBA00023204"/>
    </source>
</evidence>
<feature type="region of interest" description="Disordered" evidence="15">
    <location>
        <begin position="363"/>
        <end position="402"/>
    </location>
</feature>
<evidence type="ECO:0000256" key="9">
    <source>
        <dbReference type="ARBA" id="ARBA00022842"/>
    </source>
</evidence>
<dbReference type="GO" id="GO:0000712">
    <property type="term" value="P:resolution of meiotic recombination intermediates"/>
    <property type="evidence" value="ECO:0007669"/>
    <property type="project" value="TreeGrafter"/>
</dbReference>
<dbReference type="InterPro" id="IPR006166">
    <property type="entry name" value="ERCC4_domain"/>
</dbReference>
<dbReference type="EMBL" id="JAVHNR010000001">
    <property type="protein sequence ID" value="KAK6356718.1"/>
    <property type="molecule type" value="Genomic_DNA"/>
</dbReference>
<keyword evidence="11 14" id="KW-0234">DNA repair</keyword>
<dbReference type="GO" id="GO:0046872">
    <property type="term" value="F:metal ion binding"/>
    <property type="evidence" value="ECO:0007669"/>
    <property type="project" value="UniProtKB-UniRule"/>
</dbReference>
<evidence type="ECO:0000256" key="14">
    <source>
        <dbReference type="RuleBase" id="RU369042"/>
    </source>
</evidence>
<dbReference type="GO" id="GO:0008821">
    <property type="term" value="F:crossover junction DNA endonuclease activity"/>
    <property type="evidence" value="ECO:0007669"/>
    <property type="project" value="UniProtKB-UniRule"/>
</dbReference>
<name>A0AAN8N0Q9_9PEZI</name>
<dbReference type="Proteomes" id="UP001313282">
    <property type="component" value="Unassembled WGS sequence"/>
</dbReference>
<dbReference type="Gene3D" id="1.10.150.670">
    <property type="entry name" value="Crossover junction endonuclease EME1, DNA-binding domain"/>
    <property type="match status" value="1"/>
</dbReference>
<dbReference type="SUPFAM" id="SSF52980">
    <property type="entry name" value="Restriction endonuclease-like"/>
    <property type="match status" value="1"/>
</dbReference>
<dbReference type="GO" id="GO:0031573">
    <property type="term" value="P:mitotic intra-S DNA damage checkpoint signaling"/>
    <property type="evidence" value="ECO:0007669"/>
    <property type="project" value="TreeGrafter"/>
</dbReference>
<dbReference type="InterPro" id="IPR011335">
    <property type="entry name" value="Restrct_endonuc-II-like"/>
</dbReference>
<reference evidence="17 18" key="1">
    <citation type="submission" date="2019-10" db="EMBL/GenBank/DDBJ databases">
        <authorList>
            <person name="Palmer J.M."/>
        </authorList>
    </citation>
    <scope>NUCLEOTIDE SEQUENCE [LARGE SCALE GENOMIC DNA]</scope>
    <source>
        <strain evidence="17 18">TWF718</strain>
    </source>
</reference>
<keyword evidence="13" id="KW-0469">Meiosis</keyword>
<keyword evidence="9 14" id="KW-0460">Magnesium</keyword>
<dbReference type="InterPro" id="IPR010996">
    <property type="entry name" value="HHH_MUS81"/>
</dbReference>
<feature type="compositionally biased region" description="Low complexity" evidence="15">
    <location>
        <begin position="378"/>
        <end position="397"/>
    </location>
</feature>
<accession>A0AAN8N0Q9</accession>
<sequence>MPPKSKPQLPCGNPVLLQFLLQWAEDARGTDRERTYRRAADSMRACPRAFDHPSESKNLIGIGDKIAERLTKSFIDYKEDRGETPPPLIPYLKPQRTSNKRRSEELDDIIEGGSTSNLGGAAVVAGEDMDSLFDSGEPVLGRWDRARPPRRKKKPAASQTAPVNLDDADDGDKAEDAQPAKKARRPRNTKQYIPRVRSGGYAILMALSELEYGQSIGKDELCRRAQPYCDSSFTLAGNPGDLHKYTAWSSMKTIKEHNYVSQRGRPALFCLTPAGWDAADAMRDVDDQTGGPQAAISTVVTAGGGGGRRGKAKERVLSDRTMDASVSSAIAAGNAFSGAGHRLGGAAITLEDEDDDVLEALAPTSRVQREPQSILQTVPSRSRVRSASAQPASNAPPDVKTPFTPRYLKAGNFSISLVLDNREVASKNDHDYIQRSFENADCPPITRAMELGDVMWIAKGKLFENGRETDEEIELSLDYVCERKRLDDLVASIKDGRFKEQKFRLRRFVGNVTYIIELPNGKIVASTPQLADSITTAIYSTQVANGFFVKLSPRLDDTIKYLARFTRLLKQLYEGKDLYMYPENLVQVATIGDLKAHLKEKEPHRDYFLSYNSLAAISSKSGTSTIRDVFLRMLMCTSGISAEKALEIQRHFKTPRDLLERYERTGGETVGKPMMMGVVDAAASTDRRKIKRALSEKLWETWGQP</sequence>
<evidence type="ECO:0000259" key="16">
    <source>
        <dbReference type="SMART" id="SM00891"/>
    </source>
</evidence>
<comment type="subunit">
    <text evidence="14">Interacts with EME1.</text>
</comment>
<proteinExistence type="inferred from homology"/>
<evidence type="ECO:0000256" key="1">
    <source>
        <dbReference type="ARBA" id="ARBA00001946"/>
    </source>
</evidence>
<dbReference type="InterPro" id="IPR042530">
    <property type="entry name" value="EME1/EME2_C"/>
</dbReference>
<evidence type="ECO:0000256" key="3">
    <source>
        <dbReference type="ARBA" id="ARBA00010015"/>
    </source>
</evidence>
<keyword evidence="7 14" id="KW-0227">DNA damage</keyword>
<dbReference type="CDD" id="cd21036">
    <property type="entry name" value="WH_MUS81"/>
    <property type="match status" value="1"/>
</dbReference>
<keyword evidence="12 14" id="KW-0539">Nucleus</keyword>
<evidence type="ECO:0000313" key="17">
    <source>
        <dbReference type="EMBL" id="KAK6356718.1"/>
    </source>
</evidence>
<evidence type="ECO:0000256" key="6">
    <source>
        <dbReference type="ARBA" id="ARBA00022759"/>
    </source>
</evidence>
<dbReference type="InterPro" id="IPR036388">
    <property type="entry name" value="WH-like_DNA-bd_sf"/>
</dbReference>
<keyword evidence="10 14" id="KW-0233">DNA recombination</keyword>
<feature type="region of interest" description="Disordered" evidence="15">
    <location>
        <begin position="78"/>
        <end position="114"/>
    </location>
</feature>
<gene>
    <name evidence="17" type="primary">MUS81</name>
    <name evidence="17" type="ORF">TWF718_001060</name>
</gene>
<dbReference type="GO" id="GO:0005634">
    <property type="term" value="C:nucleus"/>
    <property type="evidence" value="ECO:0007669"/>
    <property type="project" value="UniProtKB-SubCell"/>
</dbReference>
<dbReference type="GO" id="GO:0006308">
    <property type="term" value="P:DNA catabolic process"/>
    <property type="evidence" value="ECO:0007669"/>
    <property type="project" value="UniProtKB-UniRule"/>
</dbReference>
<keyword evidence="18" id="KW-1185">Reference proteome</keyword>
<dbReference type="Pfam" id="PF02732">
    <property type="entry name" value="ERCC4"/>
    <property type="match status" value="1"/>
</dbReference>
<dbReference type="PANTHER" id="PTHR13451:SF0">
    <property type="entry name" value="CROSSOVER JUNCTION ENDONUCLEASE MUS81"/>
    <property type="match status" value="1"/>
</dbReference>
<dbReference type="Gene3D" id="1.10.150.110">
    <property type="entry name" value="DNA polymerase beta, N-terminal domain-like"/>
    <property type="match status" value="1"/>
</dbReference>
<dbReference type="Pfam" id="PF14716">
    <property type="entry name" value="HHH_8"/>
    <property type="match status" value="1"/>
</dbReference>
<dbReference type="Gene3D" id="3.40.50.10130">
    <property type="match status" value="1"/>
</dbReference>
<dbReference type="InterPro" id="IPR033309">
    <property type="entry name" value="Mus81"/>
</dbReference>
<comment type="similarity">
    <text evidence="3 14">Belongs to the XPF family.</text>
</comment>
<dbReference type="EC" id="3.1.22.-" evidence="14"/>
<dbReference type="PANTHER" id="PTHR13451">
    <property type="entry name" value="CLASS II CROSSOVER JUNCTION ENDONUCLEASE MUS81"/>
    <property type="match status" value="1"/>
</dbReference>
<dbReference type="AlphaFoldDB" id="A0AAN8N0Q9"/>
<comment type="function">
    <text evidence="14">Interacts with EME1 to form a DNA structure-specific endonuclease with substrate preference for branched DNA structures with a 5'-end at the branch nick. Typical substrates include 3'-flap structures, D-loops, replication forks and nicked Holliday junctions. May be required in mitosis for the processing of stalled or collapsed replication fork intermediates. May be required in meiosis for the repair of meiosis-specific double strand breaks subsequent to single-end invasion (SEI).</text>
</comment>
<protein>
    <recommendedName>
        <fullName evidence="14">Crossover junction endonuclease MUS81</fullName>
        <ecNumber evidence="14">3.1.22.-</ecNumber>
    </recommendedName>
</protein>
<evidence type="ECO:0000256" key="2">
    <source>
        <dbReference type="ARBA" id="ARBA00004123"/>
    </source>
</evidence>
<evidence type="ECO:0000256" key="7">
    <source>
        <dbReference type="ARBA" id="ARBA00022763"/>
    </source>
</evidence>
<evidence type="ECO:0000256" key="13">
    <source>
        <dbReference type="ARBA" id="ARBA00023254"/>
    </source>
</evidence>
<dbReference type="GO" id="GO:0048257">
    <property type="term" value="F:3'-flap endonuclease activity"/>
    <property type="evidence" value="ECO:0007669"/>
    <property type="project" value="TreeGrafter"/>
</dbReference>
<dbReference type="GO" id="GO:0003677">
    <property type="term" value="F:DNA binding"/>
    <property type="evidence" value="ECO:0007669"/>
    <property type="project" value="UniProtKB-UniRule"/>
</dbReference>
<keyword evidence="8 14" id="KW-0378">Hydrolase</keyword>
<keyword evidence="5 14" id="KW-0479">Metal-binding</keyword>
<dbReference type="InterPro" id="IPR027421">
    <property type="entry name" value="DNA_pol_lamdba_lyase_dom_sf"/>
</dbReference>
<dbReference type="InterPro" id="IPR047416">
    <property type="entry name" value="XPF_nuclease_Mus81"/>
</dbReference>
<dbReference type="CDD" id="cd20074">
    <property type="entry name" value="XPF_nuclease_Mus81"/>
    <property type="match status" value="1"/>
</dbReference>
<dbReference type="Pfam" id="PF21136">
    <property type="entry name" value="WHD_MUS81"/>
    <property type="match status" value="1"/>
</dbReference>
<comment type="cofactor">
    <cofactor evidence="1 14">
        <name>Mg(2+)</name>
        <dbReference type="ChEBI" id="CHEBI:18420"/>
    </cofactor>
</comment>
<dbReference type="SMART" id="SM00891">
    <property type="entry name" value="ERCC4"/>
    <property type="match status" value="1"/>
</dbReference>
<comment type="subcellular location">
    <subcellularLocation>
        <location evidence="2 14">Nucleus</location>
    </subcellularLocation>
</comment>
<evidence type="ECO:0000256" key="5">
    <source>
        <dbReference type="ARBA" id="ARBA00022723"/>
    </source>
</evidence>
<feature type="domain" description="ERCC4" evidence="16">
    <location>
        <begin position="416"/>
        <end position="520"/>
    </location>
</feature>
<dbReference type="GO" id="GO:0000727">
    <property type="term" value="P:double-strand break repair via break-induced replication"/>
    <property type="evidence" value="ECO:0007669"/>
    <property type="project" value="UniProtKB-UniRule"/>
</dbReference>
<evidence type="ECO:0000256" key="4">
    <source>
        <dbReference type="ARBA" id="ARBA00022722"/>
    </source>
</evidence>
<dbReference type="Gene3D" id="1.10.10.10">
    <property type="entry name" value="Winged helix-like DNA-binding domain superfamily/Winged helix DNA-binding domain"/>
    <property type="match status" value="1"/>
</dbReference>
<organism evidence="17 18">
    <name type="scientific">Orbilia javanica</name>
    <dbReference type="NCBI Taxonomy" id="47235"/>
    <lineage>
        <taxon>Eukaryota</taxon>
        <taxon>Fungi</taxon>
        <taxon>Dikarya</taxon>
        <taxon>Ascomycota</taxon>
        <taxon>Pezizomycotina</taxon>
        <taxon>Orbiliomycetes</taxon>
        <taxon>Orbiliales</taxon>
        <taxon>Orbiliaceae</taxon>
        <taxon>Orbilia</taxon>
    </lineage>
</organism>
<dbReference type="SUPFAM" id="SSF47802">
    <property type="entry name" value="DNA polymerase beta, N-terminal domain-like"/>
    <property type="match status" value="1"/>
</dbReference>
<evidence type="ECO:0000256" key="15">
    <source>
        <dbReference type="SAM" id="MobiDB-lite"/>
    </source>
</evidence>
<dbReference type="FunFam" id="1.10.10.10:FF:000307">
    <property type="entry name" value="Crossover junction endonuclease MUS81"/>
    <property type="match status" value="1"/>
</dbReference>
<evidence type="ECO:0000256" key="12">
    <source>
        <dbReference type="ARBA" id="ARBA00023242"/>
    </source>
</evidence>
<comment type="caution">
    <text evidence="17">The sequence shown here is derived from an EMBL/GenBank/DDBJ whole genome shotgun (WGS) entry which is preliminary data.</text>
</comment>
<feature type="region of interest" description="Disordered" evidence="15">
    <location>
        <begin position="134"/>
        <end position="192"/>
    </location>
</feature>
<dbReference type="GO" id="GO:0048476">
    <property type="term" value="C:Holliday junction resolvase complex"/>
    <property type="evidence" value="ECO:0007669"/>
    <property type="project" value="UniProtKB-UniRule"/>
</dbReference>
<keyword evidence="4 14" id="KW-0540">Nuclease</keyword>
<evidence type="ECO:0000256" key="8">
    <source>
        <dbReference type="ARBA" id="ARBA00022801"/>
    </source>
</evidence>